<sequence>MGSGDEGDEEDKVKFSPPSPLSAASLLSPTPPEDIAVPIQMQYKITSRGVGARQCPLVST</sequence>
<name>A0ABS8IIT0_9NOSO</name>
<keyword evidence="3" id="KW-1185">Reference proteome</keyword>
<feature type="compositionally biased region" description="Acidic residues" evidence="1">
    <location>
        <begin position="1"/>
        <end position="10"/>
    </location>
</feature>
<dbReference type="Proteomes" id="UP001199525">
    <property type="component" value="Unassembled WGS sequence"/>
</dbReference>
<accession>A0ABS8IIT0</accession>
<protein>
    <submittedName>
        <fullName evidence="2">Uncharacterized protein</fullName>
    </submittedName>
</protein>
<dbReference type="EMBL" id="JAIVFQ010000089">
    <property type="protein sequence ID" value="MCC5603705.1"/>
    <property type="molecule type" value="Genomic_DNA"/>
</dbReference>
<evidence type="ECO:0000313" key="3">
    <source>
        <dbReference type="Proteomes" id="UP001199525"/>
    </source>
</evidence>
<comment type="caution">
    <text evidence="2">The sequence shown here is derived from an EMBL/GenBank/DDBJ whole genome shotgun (WGS) entry which is preliminary data.</text>
</comment>
<feature type="region of interest" description="Disordered" evidence="1">
    <location>
        <begin position="1"/>
        <end position="33"/>
    </location>
</feature>
<organism evidence="2 3">
    <name type="scientific">Nostoc favosum CHAB5714</name>
    <dbReference type="NCBI Taxonomy" id="2780399"/>
    <lineage>
        <taxon>Bacteria</taxon>
        <taxon>Bacillati</taxon>
        <taxon>Cyanobacteriota</taxon>
        <taxon>Cyanophyceae</taxon>
        <taxon>Nostocales</taxon>
        <taxon>Nostocaceae</taxon>
        <taxon>Nostoc</taxon>
        <taxon>Nostoc favosum</taxon>
    </lineage>
</organism>
<reference evidence="2 3" key="1">
    <citation type="journal article" date="2021" name="Microorganisms">
        <title>Genome Evolution of Filamentous Cyanobacterium Nostoc Species: From Facultative Symbiosis to Free Living.</title>
        <authorList>
            <person name="Huo D."/>
            <person name="Li H."/>
            <person name="Cai F."/>
            <person name="Guo X."/>
            <person name="Qiao Z."/>
            <person name="Wang W."/>
            <person name="Yu G."/>
            <person name="Li R."/>
        </authorList>
    </citation>
    <scope>NUCLEOTIDE SEQUENCE [LARGE SCALE GENOMIC DNA]</scope>
    <source>
        <strain evidence="2 3">CHAB 5714</strain>
    </source>
</reference>
<evidence type="ECO:0000256" key="1">
    <source>
        <dbReference type="SAM" id="MobiDB-lite"/>
    </source>
</evidence>
<gene>
    <name evidence="2" type="ORF">LC586_32170</name>
</gene>
<proteinExistence type="predicted"/>
<dbReference type="RefSeq" id="WP_229489481.1">
    <property type="nucleotide sequence ID" value="NZ_JAIVFQ010000089.1"/>
</dbReference>
<evidence type="ECO:0000313" key="2">
    <source>
        <dbReference type="EMBL" id="MCC5603705.1"/>
    </source>
</evidence>